<dbReference type="OrthoDB" id="3228793at2759"/>
<dbReference type="CDD" id="cd23422">
    <property type="entry name" value="beta-trefoil_Ricin_MPL_CNL"/>
    <property type="match status" value="1"/>
</dbReference>
<sequence>MSTPSAAYEHPRLDQTLTPGVYRIVNDGSSNIVVDLSAYDKISILAYETNDGENQKWEFSRLGSGYSIRSLYTGGYITLETGVVEGATLIATGFPMSWAVEADDFEAGVWRIRWPNSSFVFDYVGNRVTLCNRYPFCPSRLWRLVPAEVNAPSVVEGDTLEFVTAAPRNIKSEPSLKTTADTVIDVEGLKLGGNGEMSITTTTTTVTTSVTTVRRLGLQ</sequence>
<evidence type="ECO:0000259" key="1">
    <source>
        <dbReference type="Pfam" id="PF14200"/>
    </source>
</evidence>
<dbReference type="AlphaFoldDB" id="A0A0C2Y227"/>
<dbReference type="EMBL" id="KN831774">
    <property type="protein sequence ID" value="KIM43918.1"/>
    <property type="molecule type" value="Genomic_DNA"/>
</dbReference>
<reference evidence="3" key="2">
    <citation type="submission" date="2015-01" db="EMBL/GenBank/DDBJ databases">
        <title>Evolutionary Origins and Diversification of the Mycorrhizal Mutualists.</title>
        <authorList>
            <consortium name="DOE Joint Genome Institute"/>
            <consortium name="Mycorrhizal Genomics Consortium"/>
            <person name="Kohler A."/>
            <person name="Kuo A."/>
            <person name="Nagy L.G."/>
            <person name="Floudas D."/>
            <person name="Copeland A."/>
            <person name="Barry K.W."/>
            <person name="Cichocki N."/>
            <person name="Veneault-Fourrey C."/>
            <person name="LaButti K."/>
            <person name="Lindquist E.A."/>
            <person name="Lipzen A."/>
            <person name="Lundell T."/>
            <person name="Morin E."/>
            <person name="Murat C."/>
            <person name="Riley R."/>
            <person name="Ohm R."/>
            <person name="Sun H."/>
            <person name="Tunlid A."/>
            <person name="Henrissat B."/>
            <person name="Grigoriev I.V."/>
            <person name="Hibbett D.S."/>
            <person name="Martin F."/>
        </authorList>
    </citation>
    <scope>NUCLEOTIDE SEQUENCE [LARGE SCALE GENOMIC DNA]</scope>
    <source>
        <strain evidence="3">h7</strain>
    </source>
</reference>
<dbReference type="STRING" id="686832.A0A0C2Y227"/>
<evidence type="ECO:0000313" key="2">
    <source>
        <dbReference type="EMBL" id="KIM43918.1"/>
    </source>
</evidence>
<name>A0A0C2Y227_HEBCY</name>
<gene>
    <name evidence="2" type="ORF">M413DRAFT_442986</name>
</gene>
<evidence type="ECO:0000313" key="3">
    <source>
        <dbReference type="Proteomes" id="UP000053424"/>
    </source>
</evidence>
<keyword evidence="3" id="KW-1185">Reference proteome</keyword>
<dbReference type="InterPro" id="IPR000772">
    <property type="entry name" value="Ricin_B_lectin"/>
</dbReference>
<dbReference type="Pfam" id="PF14200">
    <property type="entry name" value="RicinB_lectin_2"/>
    <property type="match status" value="1"/>
</dbReference>
<dbReference type="HOGENOM" id="CLU_087343_0_0_1"/>
<accession>A0A0C2Y227</accession>
<dbReference type="Gene3D" id="2.80.10.50">
    <property type="match status" value="1"/>
</dbReference>
<dbReference type="Proteomes" id="UP000053424">
    <property type="component" value="Unassembled WGS sequence"/>
</dbReference>
<dbReference type="SUPFAM" id="SSF50370">
    <property type="entry name" value="Ricin B-like lectins"/>
    <property type="match status" value="1"/>
</dbReference>
<proteinExistence type="predicted"/>
<protein>
    <submittedName>
        <fullName evidence="2">Carbohydrate-binding module family 13 protein</fullName>
    </submittedName>
</protein>
<organism evidence="2 3">
    <name type="scientific">Hebeloma cylindrosporum</name>
    <dbReference type="NCBI Taxonomy" id="76867"/>
    <lineage>
        <taxon>Eukaryota</taxon>
        <taxon>Fungi</taxon>
        <taxon>Dikarya</taxon>
        <taxon>Basidiomycota</taxon>
        <taxon>Agaricomycotina</taxon>
        <taxon>Agaricomycetes</taxon>
        <taxon>Agaricomycetidae</taxon>
        <taxon>Agaricales</taxon>
        <taxon>Agaricineae</taxon>
        <taxon>Hymenogastraceae</taxon>
        <taxon>Hebeloma</taxon>
    </lineage>
</organism>
<feature type="domain" description="Ricin B lectin" evidence="1">
    <location>
        <begin position="17"/>
        <end position="89"/>
    </location>
</feature>
<dbReference type="InterPro" id="IPR035992">
    <property type="entry name" value="Ricin_B-like_lectins"/>
</dbReference>
<reference evidence="2 3" key="1">
    <citation type="submission" date="2014-04" db="EMBL/GenBank/DDBJ databases">
        <authorList>
            <consortium name="DOE Joint Genome Institute"/>
            <person name="Kuo A."/>
            <person name="Gay G."/>
            <person name="Dore J."/>
            <person name="Kohler A."/>
            <person name="Nagy L.G."/>
            <person name="Floudas D."/>
            <person name="Copeland A."/>
            <person name="Barry K.W."/>
            <person name="Cichocki N."/>
            <person name="Veneault-Fourrey C."/>
            <person name="LaButti K."/>
            <person name="Lindquist E.A."/>
            <person name="Lipzen A."/>
            <person name="Lundell T."/>
            <person name="Morin E."/>
            <person name="Murat C."/>
            <person name="Sun H."/>
            <person name="Tunlid A."/>
            <person name="Henrissat B."/>
            <person name="Grigoriev I.V."/>
            <person name="Hibbett D.S."/>
            <person name="Martin F."/>
            <person name="Nordberg H.P."/>
            <person name="Cantor M.N."/>
            <person name="Hua S.X."/>
        </authorList>
    </citation>
    <scope>NUCLEOTIDE SEQUENCE [LARGE SCALE GENOMIC DNA]</scope>
    <source>
        <strain evidence="3">h7</strain>
    </source>
</reference>